<dbReference type="EMBL" id="CP002868">
    <property type="protein sequence ID" value="AEJ18986.1"/>
    <property type="molecule type" value="Genomic_DNA"/>
</dbReference>
<evidence type="ECO:0000256" key="3">
    <source>
        <dbReference type="ARBA" id="ARBA00022553"/>
    </source>
</evidence>
<proteinExistence type="predicted"/>
<feature type="transmembrane region" description="Helical" evidence="8">
    <location>
        <begin position="100"/>
        <end position="119"/>
    </location>
</feature>
<dbReference type="EC" id="2.7.13.3" evidence="2"/>
<sequence length="555" mass="61807">MFTYTPYIWPLLIATVLCIVIAFYVQKYPETPASRPFIYMMWVGAGWTAFYGLSIITVWYPLRLFLSMAMYIPSRLMAPVILYMALEYTGKGRWITTKHVILVLLIPIIAILASMTSPWHTLFRYNFVLDATGSLPILYYTPGPIFTLSNIYNSVVILGSLVIMLSSLQDRALKPQSTLLLMIGILIPIIVEILFINNITPIKGYNLAASTVVFTGGTYLVALMKYRLFGFVPIARSTVLEHISDLVIVFDNQAQIVDANPAAIQAIGLNPKGYVGIPNDYLPGHWGTFFKIQAELGPGQRDVELLIKDEQKIFDLTVKNIVDSRARSLGILFLLHDITNLRISEQKIKQLLDEKTLLLREVHHRIKNNLSVIGSLLSLQSETVQDEAAKNALLEARNRVQSMSILYDKLYRSDGSKEMPLDEYLSPLIDKLVSMFPLQPYVRIIKQIEPIVINAKILFSLGIIVNELLTNALKYAFAPGESGAIQIVSSMQGDLVTISVIDSGGKYSDNVASSTAGFGLQVVQLMAKQIGAQFKIYTSTNGKAATIADISFYKG</sequence>
<evidence type="ECO:0000256" key="7">
    <source>
        <dbReference type="ARBA" id="ARBA00022840"/>
    </source>
</evidence>
<feature type="transmembrane region" description="Helical" evidence="8">
    <location>
        <begin position="68"/>
        <end position="88"/>
    </location>
</feature>
<dbReference type="KEGG" id="scd:Spica_0832"/>
<dbReference type="InterPro" id="IPR003594">
    <property type="entry name" value="HATPase_dom"/>
</dbReference>
<evidence type="ECO:0000256" key="6">
    <source>
        <dbReference type="ARBA" id="ARBA00022777"/>
    </source>
</evidence>
<keyword evidence="8" id="KW-0472">Membrane</keyword>
<feature type="transmembrane region" description="Helical" evidence="8">
    <location>
        <begin position="178"/>
        <end position="199"/>
    </location>
</feature>
<dbReference type="Pfam" id="PF07568">
    <property type="entry name" value="HisKA_2"/>
    <property type="match status" value="1"/>
</dbReference>
<evidence type="ECO:0000256" key="4">
    <source>
        <dbReference type="ARBA" id="ARBA00022679"/>
    </source>
</evidence>
<accession>F8F0C2</accession>
<dbReference type="Pfam" id="PF13188">
    <property type="entry name" value="PAS_8"/>
    <property type="match status" value="1"/>
</dbReference>
<keyword evidence="8" id="KW-1133">Transmembrane helix</keyword>
<keyword evidence="8" id="KW-0812">Transmembrane</keyword>
<dbReference type="InterPro" id="IPR031621">
    <property type="entry name" value="HisKA_7TM"/>
</dbReference>
<keyword evidence="4" id="KW-0808">Transferase</keyword>
<dbReference type="Gene3D" id="3.30.450.20">
    <property type="entry name" value="PAS domain"/>
    <property type="match status" value="1"/>
</dbReference>
<dbReference type="InterPro" id="IPR035965">
    <property type="entry name" value="PAS-like_dom_sf"/>
</dbReference>
<dbReference type="PANTHER" id="PTHR41523:SF8">
    <property type="entry name" value="ETHYLENE RESPONSE SENSOR PROTEIN"/>
    <property type="match status" value="1"/>
</dbReference>
<feature type="transmembrane region" description="Helical" evidence="8">
    <location>
        <begin position="205"/>
        <end position="224"/>
    </location>
</feature>
<keyword evidence="7" id="KW-0067">ATP-binding</keyword>
<dbReference type="InterPro" id="IPR011495">
    <property type="entry name" value="Sig_transdc_His_kin_sub2_dim/P"/>
</dbReference>
<reference evidence="11" key="1">
    <citation type="journal article" date="2013" name="Stand. Genomic Sci.">
        <title>Genome sequence of the thermophilic fresh-water bacterium Spirochaeta caldaria type strain (H1(T)), reclassification of Spirochaeta caldaria, Spirochaeta stenostrepta, and Spirochaeta zuelzerae in the genus Treponema as Treponema caldaria comb. nov., Treponema stenostrepta comb. nov., and Treponema zuelzerae comb. nov., and emendation of the genus Treponema.</title>
        <authorList>
            <person name="Abt B."/>
            <person name="Goker M."/>
            <person name="Scheuner C."/>
            <person name="Han C."/>
            <person name="Lu M."/>
            <person name="Misra M."/>
            <person name="Lapidus A."/>
            <person name="Nolan M."/>
            <person name="Lucas S."/>
            <person name="Hammon N."/>
            <person name="Deshpande S."/>
            <person name="Cheng J.F."/>
            <person name="Tapia R."/>
            <person name="Goodwin L.A."/>
            <person name="Pitluck S."/>
            <person name="Liolios K."/>
            <person name="Pagani I."/>
            <person name="Ivanova N."/>
            <person name="Mavromatis K."/>
            <person name="Mikhailova N."/>
            <person name="Huntemann M."/>
            <person name="Pati A."/>
            <person name="Chen A."/>
            <person name="Palaniappan K."/>
            <person name="Land M."/>
            <person name="Hauser L."/>
            <person name="Jeffries C.D."/>
            <person name="Rohde M."/>
            <person name="Spring S."/>
            <person name="Gronow S."/>
            <person name="Detter J.C."/>
            <person name="Bristow J."/>
            <person name="Eisen J.A."/>
            <person name="Markowitz V."/>
            <person name="Hugenholtz P."/>
            <person name="Kyrpides N.C."/>
            <person name="Woyke T."/>
            <person name="Klenk H.P."/>
        </authorList>
    </citation>
    <scope>NUCLEOTIDE SEQUENCE</scope>
    <source>
        <strain evidence="11">ATCC 51460 / DSM 7334 / H1</strain>
    </source>
</reference>
<dbReference type="CDD" id="cd00130">
    <property type="entry name" value="PAS"/>
    <property type="match status" value="1"/>
</dbReference>
<feature type="transmembrane region" description="Helical" evidence="8">
    <location>
        <begin position="37"/>
        <end position="62"/>
    </location>
</feature>
<dbReference type="GO" id="GO:0005524">
    <property type="term" value="F:ATP binding"/>
    <property type="evidence" value="ECO:0007669"/>
    <property type="project" value="UniProtKB-KW"/>
</dbReference>
<dbReference type="PANTHER" id="PTHR41523">
    <property type="entry name" value="TWO-COMPONENT SYSTEM SENSOR PROTEIN"/>
    <property type="match status" value="1"/>
</dbReference>
<comment type="catalytic activity">
    <reaction evidence="1">
        <text>ATP + protein L-histidine = ADP + protein N-phospho-L-histidine.</text>
        <dbReference type="EC" id="2.7.13.3"/>
    </reaction>
</comment>
<keyword evidence="6 10" id="KW-0418">Kinase</keyword>
<gene>
    <name evidence="10" type="ordered locus">Spica_0832</name>
</gene>
<evidence type="ECO:0000313" key="11">
    <source>
        <dbReference type="Proteomes" id="UP000000503"/>
    </source>
</evidence>
<dbReference type="Proteomes" id="UP000000503">
    <property type="component" value="Chromosome"/>
</dbReference>
<dbReference type="STRING" id="744872.Spica_0832"/>
<keyword evidence="5" id="KW-0547">Nucleotide-binding</keyword>
<dbReference type="SUPFAM" id="SSF55785">
    <property type="entry name" value="PYP-like sensor domain (PAS domain)"/>
    <property type="match status" value="1"/>
</dbReference>
<evidence type="ECO:0000256" key="8">
    <source>
        <dbReference type="SAM" id="Phobius"/>
    </source>
</evidence>
<dbReference type="RefSeq" id="WP_013968297.1">
    <property type="nucleotide sequence ID" value="NC_015732.1"/>
</dbReference>
<dbReference type="SUPFAM" id="SSF55874">
    <property type="entry name" value="ATPase domain of HSP90 chaperone/DNA topoisomerase II/histidine kinase"/>
    <property type="match status" value="1"/>
</dbReference>
<feature type="transmembrane region" description="Helical" evidence="8">
    <location>
        <begin position="139"/>
        <end position="166"/>
    </location>
</feature>
<feature type="domain" description="PAS" evidence="9">
    <location>
        <begin position="239"/>
        <end position="276"/>
    </location>
</feature>
<evidence type="ECO:0000256" key="1">
    <source>
        <dbReference type="ARBA" id="ARBA00000085"/>
    </source>
</evidence>
<dbReference type="PROSITE" id="PS50112">
    <property type="entry name" value="PAS"/>
    <property type="match status" value="1"/>
</dbReference>
<evidence type="ECO:0000313" key="10">
    <source>
        <dbReference type="EMBL" id="AEJ18986.1"/>
    </source>
</evidence>
<dbReference type="InterPro" id="IPR036890">
    <property type="entry name" value="HATPase_C_sf"/>
</dbReference>
<dbReference type="InterPro" id="IPR000014">
    <property type="entry name" value="PAS"/>
</dbReference>
<evidence type="ECO:0000256" key="5">
    <source>
        <dbReference type="ARBA" id="ARBA00022741"/>
    </source>
</evidence>
<name>F8F0C2_GRAC1</name>
<dbReference type="Pfam" id="PF16927">
    <property type="entry name" value="HisKA_7TM"/>
    <property type="match status" value="1"/>
</dbReference>
<dbReference type="eggNOG" id="COG3920">
    <property type="taxonomic scope" value="Bacteria"/>
</dbReference>
<dbReference type="OrthoDB" id="9767435at2"/>
<dbReference type="AlphaFoldDB" id="F8F0C2"/>
<keyword evidence="3" id="KW-0597">Phosphoprotein</keyword>
<dbReference type="GO" id="GO:0004673">
    <property type="term" value="F:protein histidine kinase activity"/>
    <property type="evidence" value="ECO:0007669"/>
    <property type="project" value="UniProtKB-EC"/>
</dbReference>
<dbReference type="Gene3D" id="3.30.565.10">
    <property type="entry name" value="Histidine kinase-like ATPase, C-terminal domain"/>
    <property type="match status" value="1"/>
</dbReference>
<organism evidence="10 11">
    <name type="scientific">Gracilinema caldarium (strain ATCC 51460 / DSM 7334 / H1)</name>
    <name type="common">Treponema caldarium</name>
    <dbReference type="NCBI Taxonomy" id="744872"/>
    <lineage>
        <taxon>Bacteria</taxon>
        <taxon>Pseudomonadati</taxon>
        <taxon>Spirochaetota</taxon>
        <taxon>Spirochaetia</taxon>
        <taxon>Spirochaetales</taxon>
        <taxon>Breznakiellaceae</taxon>
        <taxon>Gracilinema</taxon>
    </lineage>
</organism>
<protein>
    <recommendedName>
        <fullName evidence="2">histidine kinase</fullName>
        <ecNumber evidence="2">2.7.13.3</ecNumber>
    </recommendedName>
</protein>
<evidence type="ECO:0000259" key="9">
    <source>
        <dbReference type="PROSITE" id="PS50112"/>
    </source>
</evidence>
<evidence type="ECO:0000256" key="2">
    <source>
        <dbReference type="ARBA" id="ARBA00012438"/>
    </source>
</evidence>
<dbReference type="HOGENOM" id="CLU_000445_114_58_12"/>
<feature type="transmembrane region" description="Helical" evidence="8">
    <location>
        <begin position="6"/>
        <end position="25"/>
    </location>
</feature>
<dbReference type="Pfam" id="PF02518">
    <property type="entry name" value="HATPase_c"/>
    <property type="match status" value="1"/>
</dbReference>
<keyword evidence="11" id="KW-1185">Reference proteome</keyword>